<reference evidence="2 3" key="1">
    <citation type="submission" date="2019-06" db="EMBL/GenBank/DDBJ databases">
        <authorList>
            <person name="Lee I."/>
            <person name="Jang G.I."/>
            <person name="Hwang C.Y."/>
        </authorList>
    </citation>
    <scope>NUCLEOTIDE SEQUENCE [LARGE SCALE GENOMIC DNA]</scope>
    <source>
        <strain evidence="2 3">PAMC 28131</strain>
    </source>
</reference>
<dbReference type="AlphaFoldDB" id="A0A501XUU4"/>
<organism evidence="2 3">
    <name type="scientific">Sandaracinobacter neustonicus</name>
    <dbReference type="NCBI Taxonomy" id="1715348"/>
    <lineage>
        <taxon>Bacteria</taxon>
        <taxon>Pseudomonadati</taxon>
        <taxon>Pseudomonadota</taxon>
        <taxon>Alphaproteobacteria</taxon>
        <taxon>Sphingomonadales</taxon>
        <taxon>Sphingosinicellaceae</taxon>
        <taxon>Sandaracinobacter</taxon>
    </lineage>
</organism>
<gene>
    <name evidence="2" type="ORF">FJQ54_01380</name>
</gene>
<dbReference type="RefSeq" id="WP_140926495.1">
    <property type="nucleotide sequence ID" value="NZ_VFSU01000010.1"/>
</dbReference>
<feature type="domain" description="DSBA-like thioredoxin" evidence="1">
    <location>
        <begin position="6"/>
        <end position="205"/>
    </location>
</feature>
<dbReference type="GO" id="GO:0016491">
    <property type="term" value="F:oxidoreductase activity"/>
    <property type="evidence" value="ECO:0007669"/>
    <property type="project" value="InterPro"/>
</dbReference>
<dbReference type="InterPro" id="IPR001853">
    <property type="entry name" value="DSBA-like_thioredoxin_dom"/>
</dbReference>
<dbReference type="EMBL" id="VFSU01000010">
    <property type="protein sequence ID" value="TPE64458.1"/>
    <property type="molecule type" value="Genomic_DNA"/>
</dbReference>
<dbReference type="CDD" id="cd03024">
    <property type="entry name" value="DsbA_FrnE"/>
    <property type="match status" value="1"/>
</dbReference>
<evidence type="ECO:0000259" key="1">
    <source>
        <dbReference type="Pfam" id="PF01323"/>
    </source>
</evidence>
<accession>A0A501XUU4</accession>
<proteinExistence type="predicted"/>
<protein>
    <submittedName>
        <fullName evidence="2">DsbA family oxidoreductase</fullName>
    </submittedName>
</protein>
<dbReference type="PANTHER" id="PTHR13887:SF41">
    <property type="entry name" value="THIOREDOXIN SUPERFAMILY PROTEIN"/>
    <property type="match status" value="1"/>
</dbReference>
<dbReference type="Pfam" id="PF01323">
    <property type="entry name" value="DSBA"/>
    <property type="match status" value="1"/>
</dbReference>
<dbReference type="OrthoDB" id="9799122at2"/>
<evidence type="ECO:0000313" key="3">
    <source>
        <dbReference type="Proteomes" id="UP000319897"/>
    </source>
</evidence>
<dbReference type="SUPFAM" id="SSF52833">
    <property type="entry name" value="Thioredoxin-like"/>
    <property type="match status" value="1"/>
</dbReference>
<name>A0A501XUU4_9SPHN</name>
<evidence type="ECO:0000313" key="2">
    <source>
        <dbReference type="EMBL" id="TPE64458.1"/>
    </source>
</evidence>
<dbReference type="Gene3D" id="3.40.30.10">
    <property type="entry name" value="Glutaredoxin"/>
    <property type="match status" value="1"/>
</dbReference>
<keyword evidence="3" id="KW-1185">Reference proteome</keyword>
<dbReference type="Proteomes" id="UP000319897">
    <property type="component" value="Unassembled WGS sequence"/>
</dbReference>
<comment type="caution">
    <text evidence="2">The sequence shown here is derived from an EMBL/GenBank/DDBJ whole genome shotgun (WGS) entry which is preliminary data.</text>
</comment>
<dbReference type="PANTHER" id="PTHR13887">
    <property type="entry name" value="GLUTATHIONE S-TRANSFERASE KAPPA"/>
    <property type="match status" value="1"/>
</dbReference>
<sequence>MAGRIQIDIISDVVCPWCFIGYRQLERALEIAGLEGDIRWHPFELNPQMPPEGEDVAEHIARKYGATPDQSAATRHSMKAIAEPLGIDFSARSTRIWNTLDAHRLLHWAKDSGKQTDLKLALFNAYFSRGENVSDRQLLLNAVEAAGLDREGAAAVLNSDLFANEVRALEAHWQEMGISGVPAMILAEKGLVMGAQEPERLAIALKKMAALTEPS</sequence>
<dbReference type="InterPro" id="IPR036249">
    <property type="entry name" value="Thioredoxin-like_sf"/>
</dbReference>